<dbReference type="Pfam" id="PF11347">
    <property type="entry name" value="CRR42-like"/>
    <property type="match status" value="1"/>
</dbReference>
<evidence type="ECO:0000313" key="2">
    <source>
        <dbReference type="EMBL" id="PZD73360.1"/>
    </source>
</evidence>
<accession>A0A2W1JIQ9</accession>
<dbReference type="EMBL" id="PQWO01000006">
    <property type="protein sequence ID" value="PZD73360.1"/>
    <property type="molecule type" value="Genomic_DNA"/>
</dbReference>
<name>A0A2W1JIQ9_9CYAN</name>
<dbReference type="PANTHER" id="PTHR36799:SF2">
    <property type="entry name" value="PROTEIN CHLORORESPIRATORY REDUCTION 42, CHLOROPLASTIC"/>
    <property type="match status" value="1"/>
</dbReference>
<gene>
    <name evidence="2" type="ORF">C1752_02294</name>
</gene>
<dbReference type="RefSeq" id="WP_110986253.1">
    <property type="nucleotide sequence ID" value="NZ_CAWNWM010000006.1"/>
</dbReference>
<evidence type="ECO:0000313" key="3">
    <source>
        <dbReference type="Proteomes" id="UP000248857"/>
    </source>
</evidence>
<sequence>MSENASDFAVGDRIRVIALPSYVKTAEPMPMLRPPSVIAIGEEGTILSREPGEYWGIRFKKGAFLLEKQYFESATVPALSNRESEDNGVENNQET</sequence>
<evidence type="ECO:0000256" key="1">
    <source>
        <dbReference type="SAM" id="MobiDB-lite"/>
    </source>
</evidence>
<dbReference type="NCBIfam" id="NF045913">
    <property type="entry name" value="RegSipA"/>
    <property type="match status" value="1"/>
</dbReference>
<evidence type="ECO:0008006" key="4">
    <source>
        <dbReference type="Google" id="ProtNLM"/>
    </source>
</evidence>
<comment type="caution">
    <text evidence="2">The sequence shown here is derived from an EMBL/GenBank/DDBJ whole genome shotgun (WGS) entry which is preliminary data.</text>
</comment>
<dbReference type="OrthoDB" id="463889at2"/>
<dbReference type="AlphaFoldDB" id="A0A2W1JIQ9"/>
<keyword evidence="3" id="KW-1185">Reference proteome</keyword>
<dbReference type="Proteomes" id="UP000248857">
    <property type="component" value="Unassembled WGS sequence"/>
</dbReference>
<reference evidence="2 3" key="1">
    <citation type="journal article" date="2018" name="Sci. Rep.">
        <title>A novel species of the marine cyanobacterium Acaryochloris with a unique pigment content and lifestyle.</title>
        <authorList>
            <person name="Partensky F."/>
            <person name="Six C."/>
            <person name="Ratin M."/>
            <person name="Garczarek L."/>
            <person name="Vaulot D."/>
            <person name="Probert I."/>
            <person name="Calteau A."/>
            <person name="Gourvil P."/>
            <person name="Marie D."/>
            <person name="Grebert T."/>
            <person name="Bouchier C."/>
            <person name="Le Panse S."/>
            <person name="Gachenot M."/>
            <person name="Rodriguez F."/>
            <person name="Garrido J.L."/>
        </authorList>
    </citation>
    <scope>NUCLEOTIDE SEQUENCE [LARGE SCALE GENOMIC DNA]</scope>
    <source>
        <strain evidence="2 3">RCC1774</strain>
    </source>
</reference>
<proteinExistence type="predicted"/>
<dbReference type="InterPro" id="IPR021495">
    <property type="entry name" value="CRR42-like"/>
</dbReference>
<dbReference type="PANTHER" id="PTHR36799">
    <property type="match status" value="1"/>
</dbReference>
<organism evidence="2 3">
    <name type="scientific">Acaryochloris thomasi RCC1774</name>
    <dbReference type="NCBI Taxonomy" id="1764569"/>
    <lineage>
        <taxon>Bacteria</taxon>
        <taxon>Bacillati</taxon>
        <taxon>Cyanobacteriota</taxon>
        <taxon>Cyanophyceae</taxon>
        <taxon>Acaryochloridales</taxon>
        <taxon>Acaryochloridaceae</taxon>
        <taxon>Acaryochloris</taxon>
        <taxon>Acaryochloris thomasi</taxon>
    </lineage>
</organism>
<feature type="region of interest" description="Disordered" evidence="1">
    <location>
        <begin position="76"/>
        <end position="95"/>
    </location>
</feature>
<protein>
    <recommendedName>
        <fullName evidence="4">DUF3148 domain-containing protein</fullName>
    </recommendedName>
</protein>